<reference evidence="4" key="1">
    <citation type="journal article" date="2019" name="Int. J. Syst. Evol. Microbiol.">
        <title>The Global Catalogue of Microorganisms (GCM) 10K type strain sequencing project: providing services to taxonomists for standard genome sequencing and annotation.</title>
        <authorList>
            <consortium name="The Broad Institute Genomics Platform"/>
            <consortium name="The Broad Institute Genome Sequencing Center for Infectious Disease"/>
            <person name="Wu L."/>
            <person name="Ma J."/>
        </authorList>
    </citation>
    <scope>NUCLEOTIDE SEQUENCE [LARGE SCALE GENOMIC DNA]</scope>
    <source>
        <strain evidence="4">JCM 17064</strain>
    </source>
</reference>
<accession>A0ABP7U2A9</accession>
<dbReference type="InterPro" id="IPR051015">
    <property type="entry name" value="EvgA-like"/>
</dbReference>
<dbReference type="InterPro" id="IPR058245">
    <property type="entry name" value="NreC/VraR/RcsB-like_REC"/>
</dbReference>
<dbReference type="PROSITE" id="PS50110">
    <property type="entry name" value="RESPONSE_REGULATORY"/>
    <property type="match status" value="1"/>
</dbReference>
<dbReference type="CDD" id="cd17535">
    <property type="entry name" value="REC_NarL-like"/>
    <property type="match status" value="1"/>
</dbReference>
<evidence type="ECO:0000313" key="4">
    <source>
        <dbReference type="Proteomes" id="UP001500968"/>
    </source>
</evidence>
<dbReference type="Proteomes" id="UP001500968">
    <property type="component" value="Unassembled WGS sequence"/>
</dbReference>
<name>A0ABP7U2A9_9FLAO</name>
<feature type="modified residue" description="4-aspartylphosphate" evidence="1">
    <location>
        <position position="59"/>
    </location>
</feature>
<proteinExistence type="predicted"/>
<feature type="domain" description="Response regulatory" evidence="2">
    <location>
        <begin position="4"/>
        <end position="131"/>
    </location>
</feature>
<dbReference type="SUPFAM" id="SSF52172">
    <property type="entry name" value="CheY-like"/>
    <property type="match status" value="1"/>
</dbReference>
<gene>
    <name evidence="3" type="ORF">GCM10022386_19520</name>
</gene>
<comment type="caution">
    <text evidence="3">The sequence shown here is derived from an EMBL/GenBank/DDBJ whole genome shotgun (WGS) entry which is preliminary data.</text>
</comment>
<evidence type="ECO:0000256" key="1">
    <source>
        <dbReference type="PROSITE-ProRule" id="PRU00169"/>
    </source>
</evidence>
<dbReference type="PANTHER" id="PTHR45566">
    <property type="entry name" value="HTH-TYPE TRANSCRIPTIONAL REGULATOR YHJB-RELATED"/>
    <property type="match status" value="1"/>
</dbReference>
<dbReference type="InterPro" id="IPR001789">
    <property type="entry name" value="Sig_transdc_resp-reg_receiver"/>
</dbReference>
<dbReference type="Gene3D" id="3.40.50.2300">
    <property type="match status" value="1"/>
</dbReference>
<protein>
    <recommendedName>
        <fullName evidence="2">Response regulatory domain-containing protein</fullName>
    </recommendedName>
</protein>
<evidence type="ECO:0000313" key="3">
    <source>
        <dbReference type="EMBL" id="GAA4034704.1"/>
    </source>
</evidence>
<sequence>MEVNVLMIDDHKLIIEGYKSILSFNPYGYEIKTEQALSCESAYDIITNTTDHFDLVTIDYTMPAYPEKGIQNGSDLIPIIKRHLPNSKIMMLTTHSESLLLFNILKNHDPDGFLVKSDFDAFDFTEAFHTVLQGKQYHSSTIKHLNKQLEEKVKLLDFYNRQIILLLNRGIKTKNLPEYLHLSKSAVDKRKAFIKEFFDIEKGNDEDILREARKQGFI</sequence>
<dbReference type="PANTHER" id="PTHR45566:SF1">
    <property type="entry name" value="HTH-TYPE TRANSCRIPTIONAL REGULATOR YHJB-RELATED"/>
    <property type="match status" value="1"/>
</dbReference>
<dbReference type="InterPro" id="IPR011006">
    <property type="entry name" value="CheY-like_superfamily"/>
</dbReference>
<dbReference type="RefSeq" id="WP_324689651.1">
    <property type="nucleotide sequence ID" value="NZ_BAABCR010000015.1"/>
</dbReference>
<evidence type="ECO:0000259" key="2">
    <source>
        <dbReference type="PROSITE" id="PS50110"/>
    </source>
</evidence>
<keyword evidence="1" id="KW-0597">Phosphoprotein</keyword>
<dbReference type="EMBL" id="BAABCR010000015">
    <property type="protein sequence ID" value="GAA4034704.1"/>
    <property type="molecule type" value="Genomic_DNA"/>
</dbReference>
<dbReference type="SMART" id="SM00448">
    <property type="entry name" value="REC"/>
    <property type="match status" value="1"/>
</dbReference>
<keyword evidence="4" id="KW-1185">Reference proteome</keyword>
<organism evidence="3 4">
    <name type="scientific">Flavobacterium cheonhonense</name>
    <dbReference type="NCBI Taxonomy" id="706185"/>
    <lineage>
        <taxon>Bacteria</taxon>
        <taxon>Pseudomonadati</taxon>
        <taxon>Bacteroidota</taxon>
        <taxon>Flavobacteriia</taxon>
        <taxon>Flavobacteriales</taxon>
        <taxon>Flavobacteriaceae</taxon>
        <taxon>Flavobacterium</taxon>
    </lineage>
</organism>
<dbReference type="Pfam" id="PF00072">
    <property type="entry name" value="Response_reg"/>
    <property type="match status" value="1"/>
</dbReference>